<name>A0A2S2BT82_9NOCA</name>
<accession>A0A2S2BT82</accession>
<evidence type="ECO:0000313" key="2">
    <source>
        <dbReference type="Proteomes" id="UP000245711"/>
    </source>
</evidence>
<dbReference type="EMBL" id="CP021354">
    <property type="protein sequence ID" value="AWK71837.1"/>
    <property type="molecule type" value="Genomic_DNA"/>
</dbReference>
<dbReference type="OrthoDB" id="3338463at2"/>
<organism evidence="1 2">
    <name type="scientific">Rhodococcus oxybenzonivorans</name>
    <dbReference type="NCBI Taxonomy" id="1990687"/>
    <lineage>
        <taxon>Bacteria</taxon>
        <taxon>Bacillati</taxon>
        <taxon>Actinomycetota</taxon>
        <taxon>Actinomycetes</taxon>
        <taxon>Mycobacteriales</taxon>
        <taxon>Nocardiaceae</taxon>
        <taxon>Rhodococcus</taxon>
    </lineage>
</organism>
<dbReference type="KEGG" id="roz:CBI38_09795"/>
<evidence type="ECO:0000313" key="1">
    <source>
        <dbReference type="EMBL" id="AWK71837.1"/>
    </source>
</evidence>
<proteinExistence type="predicted"/>
<reference evidence="1 2" key="1">
    <citation type="submission" date="2017-05" db="EMBL/GenBank/DDBJ databases">
        <title>Isolation of Rhodococcus sp. S2-17 biodegrading of BP-3.</title>
        <authorList>
            <person name="Lee Y."/>
            <person name="Kim K.H."/>
            <person name="Chun B.H."/>
            <person name="Jung H.S."/>
            <person name="Jeon C.O."/>
        </authorList>
    </citation>
    <scope>NUCLEOTIDE SEQUENCE [LARGE SCALE GENOMIC DNA]</scope>
    <source>
        <strain evidence="1 2">S2-17</strain>
    </source>
</reference>
<dbReference type="AlphaFoldDB" id="A0A2S2BT82"/>
<sequence>MVTVPADRTLWRTAAAAAHPKARVEPTAVIEVPGVRVDPIIALHDLLNSPGPDAAEAADHLRQAILERTWRG</sequence>
<dbReference type="Proteomes" id="UP000245711">
    <property type="component" value="Chromosome"/>
</dbReference>
<protein>
    <submittedName>
        <fullName evidence="1">Uncharacterized protein</fullName>
    </submittedName>
</protein>
<keyword evidence="2" id="KW-1185">Reference proteome</keyword>
<gene>
    <name evidence="1" type="ORF">CBI38_09795</name>
</gene>